<comment type="subcellular location">
    <subcellularLocation>
        <location evidence="2">Membrane</location>
        <topology evidence="2">Multi-pass membrane protein</topology>
    </subcellularLocation>
</comment>
<evidence type="ECO:0000256" key="1">
    <source>
        <dbReference type="ARBA" id="ARBA00000900"/>
    </source>
</evidence>
<evidence type="ECO:0000256" key="12">
    <source>
        <dbReference type="SAM" id="Phobius"/>
    </source>
</evidence>
<feature type="domain" description="E3 Ubiquitin ligase MUL1-like" evidence="13">
    <location>
        <begin position="134"/>
        <end position="252"/>
    </location>
</feature>
<dbReference type="PANTHER" id="PTHR12183:SF36">
    <property type="entry name" value="RING-TYPE E3 UBIQUITIN TRANSFERASE"/>
    <property type="match status" value="1"/>
</dbReference>
<keyword evidence="11 12" id="KW-0472">Membrane</keyword>
<evidence type="ECO:0000313" key="15">
    <source>
        <dbReference type="Proteomes" id="UP001152622"/>
    </source>
</evidence>
<protein>
    <recommendedName>
        <fullName evidence="3">RING-type E3 ubiquitin transferase</fullName>
        <ecNumber evidence="3">2.3.2.27</ecNumber>
    </recommendedName>
</protein>
<accession>A0A9Q1FES7</accession>
<comment type="caution">
    <text evidence="14">The sequence shown here is derived from an EMBL/GenBank/DDBJ whole genome shotgun (WGS) entry which is preliminary data.</text>
</comment>
<evidence type="ECO:0000256" key="10">
    <source>
        <dbReference type="ARBA" id="ARBA00022989"/>
    </source>
</evidence>
<evidence type="ECO:0000256" key="6">
    <source>
        <dbReference type="ARBA" id="ARBA00022723"/>
    </source>
</evidence>
<dbReference type="OrthoDB" id="66726at2759"/>
<dbReference type="EC" id="2.3.2.27" evidence="3"/>
<evidence type="ECO:0000256" key="9">
    <source>
        <dbReference type="ARBA" id="ARBA00022833"/>
    </source>
</evidence>
<dbReference type="InterPro" id="IPR022170">
    <property type="entry name" value="MUL1-like"/>
</dbReference>
<dbReference type="GO" id="GO:0016020">
    <property type="term" value="C:membrane"/>
    <property type="evidence" value="ECO:0007669"/>
    <property type="project" value="UniProtKB-SubCell"/>
</dbReference>
<evidence type="ECO:0000256" key="5">
    <source>
        <dbReference type="ARBA" id="ARBA00022692"/>
    </source>
</evidence>
<keyword evidence="15" id="KW-1185">Reference proteome</keyword>
<dbReference type="PANTHER" id="PTHR12183">
    <property type="entry name" value="MITOCHONDRIAL UBIQUITIN LIGASE ACTIVATOR OF NFKB 1"/>
    <property type="match status" value="1"/>
</dbReference>
<sequence length="272" mass="31319">MDEISPLTLICVGSSFLFSRLFHQLYQQKRLEIQKIKEIPKYQPNEDLLRILKASPQKRLSYAAVEGLVQPDGDPLASQYVPRCFGVVQKVHVQEKWEVWNPTTKTWYPRNMNKKETNNLVPFHLGCPGAFASKVAVKVHAPLEAVGPYLEQVYHRVRYAREGLMHFMMHELASERPVSLEETEEILRVGTTLTGFGEVVLEHGHVIRLQPPMDGRQYVLFPTNYQGYLQMHQSSATMWKVLTAVFGLAGATLLVWTLYRAYQRHQSKRGRN</sequence>
<dbReference type="GO" id="GO:0008270">
    <property type="term" value="F:zinc ion binding"/>
    <property type="evidence" value="ECO:0007669"/>
    <property type="project" value="UniProtKB-KW"/>
</dbReference>
<comment type="catalytic activity">
    <reaction evidence="1">
        <text>S-ubiquitinyl-[E2 ubiquitin-conjugating enzyme]-L-cysteine + [acceptor protein]-L-lysine = [E2 ubiquitin-conjugating enzyme]-L-cysteine + N(6)-ubiquitinyl-[acceptor protein]-L-lysine.</text>
        <dbReference type="EC" id="2.3.2.27"/>
    </reaction>
</comment>
<evidence type="ECO:0000256" key="3">
    <source>
        <dbReference type="ARBA" id="ARBA00012483"/>
    </source>
</evidence>
<keyword evidence="9" id="KW-0862">Zinc</keyword>
<keyword evidence="7" id="KW-0863">Zinc-finger</keyword>
<dbReference type="InterPro" id="IPR051652">
    <property type="entry name" value="MDM2_MDM4_MUL1"/>
</dbReference>
<keyword evidence="8" id="KW-0833">Ubl conjugation pathway</keyword>
<dbReference type="AlphaFoldDB" id="A0A9Q1FES7"/>
<keyword evidence="10 12" id="KW-1133">Transmembrane helix</keyword>
<dbReference type="GO" id="GO:0061630">
    <property type="term" value="F:ubiquitin protein ligase activity"/>
    <property type="evidence" value="ECO:0007669"/>
    <property type="project" value="UniProtKB-EC"/>
</dbReference>
<name>A0A9Q1FES7_SYNKA</name>
<dbReference type="EMBL" id="JAINUF010000006">
    <property type="protein sequence ID" value="KAJ8356973.1"/>
    <property type="molecule type" value="Genomic_DNA"/>
</dbReference>
<feature type="transmembrane region" description="Helical" evidence="12">
    <location>
        <begin position="238"/>
        <end position="259"/>
    </location>
</feature>
<evidence type="ECO:0000259" key="13">
    <source>
        <dbReference type="Pfam" id="PF12483"/>
    </source>
</evidence>
<dbReference type="Pfam" id="PF12483">
    <property type="entry name" value="GIDE"/>
    <property type="match status" value="1"/>
</dbReference>
<evidence type="ECO:0000256" key="4">
    <source>
        <dbReference type="ARBA" id="ARBA00022679"/>
    </source>
</evidence>
<proteinExistence type="predicted"/>
<dbReference type="Proteomes" id="UP001152622">
    <property type="component" value="Chromosome 6"/>
</dbReference>
<keyword evidence="6" id="KW-0479">Metal-binding</keyword>
<evidence type="ECO:0000256" key="7">
    <source>
        <dbReference type="ARBA" id="ARBA00022771"/>
    </source>
</evidence>
<keyword evidence="4" id="KW-0808">Transferase</keyword>
<evidence type="ECO:0000313" key="14">
    <source>
        <dbReference type="EMBL" id="KAJ8356973.1"/>
    </source>
</evidence>
<keyword evidence="5 12" id="KW-0812">Transmembrane</keyword>
<organism evidence="14 15">
    <name type="scientific">Synaphobranchus kaupii</name>
    <name type="common">Kaup's arrowtooth eel</name>
    <dbReference type="NCBI Taxonomy" id="118154"/>
    <lineage>
        <taxon>Eukaryota</taxon>
        <taxon>Metazoa</taxon>
        <taxon>Chordata</taxon>
        <taxon>Craniata</taxon>
        <taxon>Vertebrata</taxon>
        <taxon>Euteleostomi</taxon>
        <taxon>Actinopterygii</taxon>
        <taxon>Neopterygii</taxon>
        <taxon>Teleostei</taxon>
        <taxon>Anguilliformes</taxon>
        <taxon>Synaphobranchidae</taxon>
        <taxon>Synaphobranchus</taxon>
    </lineage>
</organism>
<gene>
    <name evidence="14" type="ORF">SKAU_G00197670</name>
</gene>
<evidence type="ECO:0000256" key="2">
    <source>
        <dbReference type="ARBA" id="ARBA00004141"/>
    </source>
</evidence>
<evidence type="ECO:0000256" key="8">
    <source>
        <dbReference type="ARBA" id="ARBA00022786"/>
    </source>
</evidence>
<dbReference type="GO" id="GO:0016567">
    <property type="term" value="P:protein ubiquitination"/>
    <property type="evidence" value="ECO:0007669"/>
    <property type="project" value="InterPro"/>
</dbReference>
<reference evidence="14" key="1">
    <citation type="journal article" date="2023" name="Science">
        <title>Genome structures resolve the early diversification of teleost fishes.</title>
        <authorList>
            <person name="Parey E."/>
            <person name="Louis A."/>
            <person name="Montfort J."/>
            <person name="Bouchez O."/>
            <person name="Roques C."/>
            <person name="Iampietro C."/>
            <person name="Lluch J."/>
            <person name="Castinel A."/>
            <person name="Donnadieu C."/>
            <person name="Desvignes T."/>
            <person name="Floi Bucao C."/>
            <person name="Jouanno E."/>
            <person name="Wen M."/>
            <person name="Mejri S."/>
            <person name="Dirks R."/>
            <person name="Jansen H."/>
            <person name="Henkel C."/>
            <person name="Chen W.J."/>
            <person name="Zahm M."/>
            <person name="Cabau C."/>
            <person name="Klopp C."/>
            <person name="Thompson A.W."/>
            <person name="Robinson-Rechavi M."/>
            <person name="Braasch I."/>
            <person name="Lecointre G."/>
            <person name="Bobe J."/>
            <person name="Postlethwait J.H."/>
            <person name="Berthelot C."/>
            <person name="Roest Crollius H."/>
            <person name="Guiguen Y."/>
        </authorList>
    </citation>
    <scope>NUCLEOTIDE SEQUENCE</scope>
    <source>
        <strain evidence="14">WJC10195</strain>
    </source>
</reference>
<evidence type="ECO:0000256" key="11">
    <source>
        <dbReference type="ARBA" id="ARBA00023136"/>
    </source>
</evidence>